<comment type="subcellular location">
    <subcellularLocation>
        <location evidence="1">Nucleus</location>
    </subcellularLocation>
</comment>
<evidence type="ECO:0000256" key="3">
    <source>
        <dbReference type="ARBA" id="ARBA00022884"/>
    </source>
</evidence>
<keyword evidence="2" id="KW-0597">Phosphoprotein</keyword>
<organism evidence="11 12">
    <name type="scientific">Blomia tropicalis</name>
    <name type="common">Mite</name>
    <dbReference type="NCBI Taxonomy" id="40697"/>
    <lineage>
        <taxon>Eukaryota</taxon>
        <taxon>Metazoa</taxon>
        <taxon>Ecdysozoa</taxon>
        <taxon>Arthropoda</taxon>
        <taxon>Chelicerata</taxon>
        <taxon>Arachnida</taxon>
        <taxon>Acari</taxon>
        <taxon>Acariformes</taxon>
        <taxon>Sarcoptiformes</taxon>
        <taxon>Astigmata</taxon>
        <taxon>Glycyphagoidea</taxon>
        <taxon>Echimyopodidae</taxon>
        <taxon>Blomia</taxon>
    </lineage>
</organism>
<evidence type="ECO:0000256" key="8">
    <source>
        <dbReference type="PROSITE-ProRule" id="PRU00176"/>
    </source>
</evidence>
<dbReference type="AlphaFoldDB" id="A0A9Q0LZP4"/>
<reference evidence="11" key="1">
    <citation type="submission" date="2022-12" db="EMBL/GenBank/DDBJ databases">
        <title>Genome assemblies of Blomia tropicalis.</title>
        <authorList>
            <person name="Cui Y."/>
        </authorList>
    </citation>
    <scope>NUCLEOTIDE SEQUENCE</scope>
    <source>
        <tissue evidence="11">Adult mites</tissue>
    </source>
</reference>
<dbReference type="InterPro" id="IPR034605">
    <property type="entry name" value="PGC-1"/>
</dbReference>
<dbReference type="PANTHER" id="PTHR15528">
    <property type="entry name" value="PEROXISOME PROLIFERATOR ACTIVATED RECEPTOR GAMMA COACTIVATOR 1 PGC-1 -RELATED"/>
    <property type="match status" value="1"/>
</dbReference>
<sequence length="639" mass="71352">MDPAESIFSMLDYSSTEPILQHDATFGCSYGFDDLILGNEFNLLPSDNNVLSDMFNDDLLMDFSNDPMYETDLFPSLIGQRNRNKNKTSSSLMKTNTISNVKSSKSILNNPNEVKNSKTTTLVKAPKVYMSPSCKKNIKSGAGTSILVKSKKAKRRSLLQVKETNKFESLFKQESSNQLFLPISASLIDHDYCVQFNSDILTSVGNNSTLTSNSETEVKNDLEDMLQGFIPDDVLLNEVPNCLKDLFGLDTNLMLNSEDVLHGLNDACNLMTDQYIDGLEQLYDLGSNLPNLDITEDELNKFSLNSNQTSSVVEEEIVAKDIELDIVFSPFSESAGDSLDCASETTGCTEESSSEDSDCLTRLNKSRNRSLSSSSLSTRRKRRFSSRSSLNSSDSMSDSSSIDDSAPNSRSSSPERSPNLTGFGSFTNSLVYATNSSNHPKYLSNKHRNRKQFTWSDTFSNKFGKKPTLKKKMTVIDLTHRNYNLPSSHKTGLARLAESGSSHQISGEKSGINERVLYIGNIPNGTTKSDLDTWFGEYGKIEDIQICFPDNGNNYAFITYKSSHETRNAINHGKIDVRFSKFKLSYGKKKQRNSPYKDLDLFTANNLDFRIDSNKDVIDFDTLLRSTTADSHKLTTKFV</sequence>
<protein>
    <recommendedName>
        <fullName evidence="10">RRM domain-containing protein</fullName>
    </recommendedName>
</protein>
<evidence type="ECO:0000256" key="2">
    <source>
        <dbReference type="ARBA" id="ARBA00022553"/>
    </source>
</evidence>
<evidence type="ECO:0000256" key="9">
    <source>
        <dbReference type="SAM" id="MobiDB-lite"/>
    </source>
</evidence>
<keyword evidence="5" id="KW-0010">Activator</keyword>
<evidence type="ECO:0000256" key="6">
    <source>
        <dbReference type="ARBA" id="ARBA00023163"/>
    </source>
</evidence>
<name>A0A9Q0LZP4_BLOTA</name>
<evidence type="ECO:0000259" key="10">
    <source>
        <dbReference type="PROSITE" id="PS50102"/>
    </source>
</evidence>
<gene>
    <name evidence="11" type="ORF">RDWZM_007561</name>
</gene>
<dbReference type="InterPro" id="IPR012677">
    <property type="entry name" value="Nucleotide-bd_a/b_plait_sf"/>
</dbReference>
<dbReference type="Gene3D" id="3.30.70.330">
    <property type="match status" value="1"/>
</dbReference>
<dbReference type="Proteomes" id="UP001142055">
    <property type="component" value="Chromosome 3"/>
</dbReference>
<dbReference type="OMA" id="YKSSHET"/>
<evidence type="ECO:0000256" key="5">
    <source>
        <dbReference type="ARBA" id="ARBA00023159"/>
    </source>
</evidence>
<dbReference type="PANTHER" id="PTHR15528:SF11">
    <property type="entry name" value="FI18188P1"/>
    <property type="match status" value="1"/>
</dbReference>
<accession>A0A9Q0LZP4</accession>
<dbReference type="GO" id="GO:0003723">
    <property type="term" value="F:RNA binding"/>
    <property type="evidence" value="ECO:0007669"/>
    <property type="project" value="UniProtKB-UniRule"/>
</dbReference>
<dbReference type="GO" id="GO:0003712">
    <property type="term" value="F:transcription coregulator activity"/>
    <property type="evidence" value="ECO:0007669"/>
    <property type="project" value="InterPro"/>
</dbReference>
<evidence type="ECO:0000313" key="12">
    <source>
        <dbReference type="Proteomes" id="UP001142055"/>
    </source>
</evidence>
<dbReference type="SMART" id="SM00360">
    <property type="entry name" value="RRM"/>
    <property type="match status" value="1"/>
</dbReference>
<evidence type="ECO:0000313" key="11">
    <source>
        <dbReference type="EMBL" id="KAJ6216404.1"/>
    </source>
</evidence>
<keyword evidence="4" id="KW-0805">Transcription regulation</keyword>
<dbReference type="PROSITE" id="PS50102">
    <property type="entry name" value="RRM"/>
    <property type="match status" value="1"/>
</dbReference>
<evidence type="ECO:0000256" key="4">
    <source>
        <dbReference type="ARBA" id="ARBA00023015"/>
    </source>
</evidence>
<dbReference type="Pfam" id="PF00076">
    <property type="entry name" value="RRM_1"/>
    <property type="match status" value="1"/>
</dbReference>
<dbReference type="InterPro" id="IPR035979">
    <property type="entry name" value="RBD_domain_sf"/>
</dbReference>
<dbReference type="SUPFAM" id="SSF54928">
    <property type="entry name" value="RNA-binding domain, RBD"/>
    <property type="match status" value="1"/>
</dbReference>
<dbReference type="EMBL" id="JAPWDV010000003">
    <property type="protein sequence ID" value="KAJ6216404.1"/>
    <property type="molecule type" value="Genomic_DNA"/>
</dbReference>
<dbReference type="InterPro" id="IPR000504">
    <property type="entry name" value="RRM_dom"/>
</dbReference>
<feature type="region of interest" description="Disordered" evidence="9">
    <location>
        <begin position="334"/>
        <end position="421"/>
    </location>
</feature>
<evidence type="ECO:0000256" key="1">
    <source>
        <dbReference type="ARBA" id="ARBA00004123"/>
    </source>
</evidence>
<feature type="domain" description="RRM" evidence="10">
    <location>
        <begin position="515"/>
        <end position="589"/>
    </location>
</feature>
<keyword evidence="6" id="KW-0804">Transcription</keyword>
<evidence type="ECO:0000256" key="7">
    <source>
        <dbReference type="ARBA" id="ARBA00023242"/>
    </source>
</evidence>
<comment type="caution">
    <text evidence="11">The sequence shown here is derived from an EMBL/GenBank/DDBJ whole genome shotgun (WGS) entry which is preliminary data.</text>
</comment>
<keyword evidence="7" id="KW-0539">Nucleus</keyword>
<dbReference type="GO" id="GO:0005634">
    <property type="term" value="C:nucleus"/>
    <property type="evidence" value="ECO:0007669"/>
    <property type="project" value="UniProtKB-SubCell"/>
</dbReference>
<keyword evidence="12" id="KW-1185">Reference proteome</keyword>
<keyword evidence="3 8" id="KW-0694">RNA-binding</keyword>
<feature type="compositionally biased region" description="Low complexity" evidence="9">
    <location>
        <begin position="386"/>
        <end position="420"/>
    </location>
</feature>
<proteinExistence type="predicted"/>
<dbReference type="GO" id="GO:0045944">
    <property type="term" value="P:positive regulation of transcription by RNA polymerase II"/>
    <property type="evidence" value="ECO:0007669"/>
    <property type="project" value="TreeGrafter"/>
</dbReference>